<feature type="transmembrane region" description="Helical" evidence="7">
    <location>
        <begin position="43"/>
        <end position="70"/>
    </location>
</feature>
<dbReference type="OrthoDB" id="9764596at2"/>
<reference evidence="9 10" key="1">
    <citation type="journal article" date="2015" name="Genome Announc.">
        <title>Expanding the biotechnology potential of lactobacilli through comparative genomics of 213 strains and associated genera.</title>
        <authorList>
            <person name="Sun Z."/>
            <person name="Harris H.M."/>
            <person name="McCann A."/>
            <person name="Guo C."/>
            <person name="Argimon S."/>
            <person name="Zhang W."/>
            <person name="Yang X."/>
            <person name="Jeffery I.B."/>
            <person name="Cooney J.C."/>
            <person name="Kagawa T.F."/>
            <person name="Liu W."/>
            <person name="Song Y."/>
            <person name="Salvetti E."/>
            <person name="Wrobel A."/>
            <person name="Rasinkangas P."/>
            <person name="Parkhill J."/>
            <person name="Rea M.C."/>
            <person name="O'Sullivan O."/>
            <person name="Ritari J."/>
            <person name="Douillard F.P."/>
            <person name="Paul Ross R."/>
            <person name="Yang R."/>
            <person name="Briner A.E."/>
            <person name="Felis G.E."/>
            <person name="de Vos W.M."/>
            <person name="Barrangou R."/>
            <person name="Klaenhammer T.R."/>
            <person name="Caufield P.W."/>
            <person name="Cui Y."/>
            <person name="Zhang H."/>
            <person name="O'Toole P.W."/>
        </authorList>
    </citation>
    <scope>NUCLEOTIDE SEQUENCE [LARGE SCALE GENOMIC DNA]</scope>
    <source>
        <strain evidence="9 10">DSM 19117</strain>
    </source>
</reference>
<dbReference type="InterPro" id="IPR001927">
    <property type="entry name" value="Na/Gal_symport"/>
</dbReference>
<dbReference type="PROSITE" id="PS50850">
    <property type="entry name" value="MFS"/>
    <property type="match status" value="1"/>
</dbReference>
<evidence type="ECO:0000256" key="3">
    <source>
        <dbReference type="ARBA" id="ARBA00022597"/>
    </source>
</evidence>
<evidence type="ECO:0000256" key="4">
    <source>
        <dbReference type="ARBA" id="ARBA00022692"/>
    </source>
</evidence>
<feature type="transmembrane region" description="Helical" evidence="7">
    <location>
        <begin position="323"/>
        <end position="349"/>
    </location>
</feature>
<feature type="transmembrane region" description="Helical" evidence="7">
    <location>
        <begin position="405"/>
        <end position="427"/>
    </location>
</feature>
<dbReference type="EMBL" id="AZDT01000007">
    <property type="protein sequence ID" value="KRK77342.1"/>
    <property type="molecule type" value="Genomic_DNA"/>
</dbReference>
<dbReference type="SUPFAM" id="SSF103473">
    <property type="entry name" value="MFS general substrate transporter"/>
    <property type="match status" value="1"/>
</dbReference>
<dbReference type="PANTHER" id="PTHR11328:SF24">
    <property type="entry name" value="MAJOR FACILITATOR SUPERFAMILY (MFS) PROFILE DOMAIN-CONTAINING PROTEIN"/>
    <property type="match status" value="1"/>
</dbReference>
<keyword evidence="3" id="KW-0762">Sugar transport</keyword>
<evidence type="ECO:0000313" key="9">
    <source>
        <dbReference type="EMBL" id="KRK77342.1"/>
    </source>
</evidence>
<evidence type="ECO:0000259" key="8">
    <source>
        <dbReference type="PROSITE" id="PS50850"/>
    </source>
</evidence>
<dbReference type="NCBIfam" id="TIGR00792">
    <property type="entry name" value="gph"/>
    <property type="match status" value="1"/>
</dbReference>
<feature type="transmembrane region" description="Helical" evidence="7">
    <location>
        <begin position="232"/>
        <end position="248"/>
    </location>
</feature>
<dbReference type="CDD" id="cd17332">
    <property type="entry name" value="MFS_MelB_like"/>
    <property type="match status" value="1"/>
</dbReference>
<feature type="transmembrane region" description="Helical" evidence="7">
    <location>
        <begin position="182"/>
        <end position="202"/>
    </location>
</feature>
<feature type="transmembrane region" description="Helical" evidence="7">
    <location>
        <begin position="369"/>
        <end position="393"/>
    </location>
</feature>
<feature type="transmembrane region" description="Helical" evidence="7">
    <location>
        <begin position="297"/>
        <end position="317"/>
    </location>
</feature>
<feature type="transmembrane region" description="Helical" evidence="7">
    <location>
        <begin position="82"/>
        <end position="100"/>
    </location>
</feature>
<sequence length="447" mass="49454">MQSPWQTKWPERISYGMSDAADNLVFQMMTTYLLFFYTDVYGLSASAAAILFIVARLADVVESLIIGVMIDHTHSKWGKSRPFFLWYALPYVAFAILTFVTPPFSGTGKLVWAYVTYLGLGFFYTAVNLPITSILPTLTHNDQEMTLLGVIRQFSGSAVQIVVAVFTLPLVAFFGHGNQQKGFLLTIAVFGGISLILIWNTFFQVRERFTSPDHPTQSWGAVTRMLRQNQPWLIISVVILLYWLTTAIKNQTTIYYFKYLMHQESLVPIANSFTFAALIGVVLIVHAANHWGKKRTMLGGIVLAIIGQLILSLGTTFSHLPTIFAGILVNAVGNGLIIGLVSIMIADTIRYGTALGIQAEGILASTDDFGVNVGLGLGGLVTAGLFHFSGYVANRPQNLATQHMIILNYAWIPLLLYLVMLIVLLFYDEDRIHRALAPTPTKGTTQN</sequence>
<evidence type="ECO:0000256" key="7">
    <source>
        <dbReference type="SAM" id="Phobius"/>
    </source>
</evidence>
<dbReference type="GO" id="GO:0006814">
    <property type="term" value="P:sodium ion transport"/>
    <property type="evidence" value="ECO:0007669"/>
    <property type="project" value="InterPro"/>
</dbReference>
<gene>
    <name evidence="9" type="ORF">FD30_GL000089</name>
</gene>
<keyword evidence="5 7" id="KW-1133">Transmembrane helix</keyword>
<keyword evidence="10" id="KW-1185">Reference proteome</keyword>
<organism evidence="9 10">
    <name type="scientific">Levilactobacillus namurensis DSM 19117</name>
    <dbReference type="NCBI Taxonomy" id="1423773"/>
    <lineage>
        <taxon>Bacteria</taxon>
        <taxon>Bacillati</taxon>
        <taxon>Bacillota</taxon>
        <taxon>Bacilli</taxon>
        <taxon>Lactobacillales</taxon>
        <taxon>Lactobacillaceae</taxon>
        <taxon>Levilactobacillus</taxon>
    </lineage>
</organism>
<dbReference type="GO" id="GO:0015293">
    <property type="term" value="F:symporter activity"/>
    <property type="evidence" value="ECO:0007669"/>
    <property type="project" value="InterPro"/>
</dbReference>
<evidence type="ECO:0000256" key="5">
    <source>
        <dbReference type="ARBA" id="ARBA00022989"/>
    </source>
</evidence>
<feature type="transmembrane region" description="Helical" evidence="7">
    <location>
        <begin position="156"/>
        <end position="176"/>
    </location>
</feature>
<dbReference type="InterPro" id="IPR039672">
    <property type="entry name" value="MFS_2"/>
</dbReference>
<feature type="transmembrane region" description="Helical" evidence="7">
    <location>
        <begin position="268"/>
        <end position="285"/>
    </location>
</feature>
<dbReference type="GO" id="GO:0008643">
    <property type="term" value="P:carbohydrate transport"/>
    <property type="evidence" value="ECO:0007669"/>
    <property type="project" value="InterPro"/>
</dbReference>
<evidence type="ECO:0000256" key="1">
    <source>
        <dbReference type="ARBA" id="ARBA00004651"/>
    </source>
</evidence>
<name>A0A0R1K1E0_9LACO</name>
<dbReference type="GeneID" id="84783779"/>
<dbReference type="Gene3D" id="1.20.1250.20">
    <property type="entry name" value="MFS general substrate transporter like domains"/>
    <property type="match status" value="2"/>
</dbReference>
<dbReference type="STRING" id="1423773.FD30_GL000089"/>
<dbReference type="PANTHER" id="PTHR11328">
    <property type="entry name" value="MAJOR FACILITATOR SUPERFAMILY DOMAIN-CONTAINING PROTEIN"/>
    <property type="match status" value="1"/>
</dbReference>
<evidence type="ECO:0000313" key="10">
    <source>
        <dbReference type="Proteomes" id="UP000051162"/>
    </source>
</evidence>
<accession>A0A0R1K1E0</accession>
<dbReference type="RefSeq" id="WP_056943583.1">
    <property type="nucleotide sequence ID" value="NZ_AZDT01000007.1"/>
</dbReference>
<keyword evidence="4 7" id="KW-0812">Transmembrane</keyword>
<evidence type="ECO:0000256" key="6">
    <source>
        <dbReference type="ARBA" id="ARBA00023136"/>
    </source>
</evidence>
<proteinExistence type="predicted"/>
<comment type="caution">
    <text evidence="9">The sequence shown here is derived from an EMBL/GenBank/DDBJ whole genome shotgun (WGS) entry which is preliminary data.</text>
</comment>
<dbReference type="PATRIC" id="fig|1423773.3.peg.90"/>
<evidence type="ECO:0000256" key="2">
    <source>
        <dbReference type="ARBA" id="ARBA00022448"/>
    </source>
</evidence>
<feature type="transmembrane region" description="Helical" evidence="7">
    <location>
        <begin position="112"/>
        <end position="135"/>
    </location>
</feature>
<comment type="subcellular location">
    <subcellularLocation>
        <location evidence="1">Cell membrane</location>
        <topology evidence="1">Multi-pass membrane protein</topology>
    </subcellularLocation>
</comment>
<dbReference type="InterPro" id="IPR036259">
    <property type="entry name" value="MFS_trans_sf"/>
</dbReference>
<feature type="domain" description="Major facilitator superfamily (MFS) profile" evidence="8">
    <location>
        <begin position="231"/>
        <end position="447"/>
    </location>
</feature>
<keyword evidence="2" id="KW-0813">Transport</keyword>
<dbReference type="Pfam" id="PF13347">
    <property type="entry name" value="MFS_2"/>
    <property type="match status" value="1"/>
</dbReference>
<dbReference type="GO" id="GO:0005886">
    <property type="term" value="C:plasma membrane"/>
    <property type="evidence" value="ECO:0007669"/>
    <property type="project" value="UniProtKB-SubCell"/>
</dbReference>
<protein>
    <submittedName>
        <fullName evidence="9">Na+ xyloside symporter related transporter</fullName>
    </submittedName>
</protein>
<keyword evidence="6 7" id="KW-0472">Membrane</keyword>
<dbReference type="Proteomes" id="UP000051162">
    <property type="component" value="Unassembled WGS sequence"/>
</dbReference>
<dbReference type="InterPro" id="IPR020846">
    <property type="entry name" value="MFS_dom"/>
</dbReference>
<dbReference type="AlphaFoldDB" id="A0A0R1K1E0"/>